<accession>A0A1H9WGN8</accession>
<reference evidence="3" key="1">
    <citation type="submission" date="2016-10" db="EMBL/GenBank/DDBJ databases">
        <authorList>
            <person name="Varghese N."/>
            <person name="Submissions S."/>
        </authorList>
    </citation>
    <scope>NUCLEOTIDE SEQUENCE [LARGE SCALE GENOMIC DNA]</scope>
    <source>
        <strain evidence="3">CGMCC 1.6495</strain>
    </source>
</reference>
<feature type="transmembrane region" description="Helical" evidence="1">
    <location>
        <begin position="119"/>
        <end position="139"/>
    </location>
</feature>
<dbReference type="RefSeq" id="WP_092830718.1">
    <property type="nucleotide sequence ID" value="NZ_FOGS01000014.1"/>
</dbReference>
<name>A0A1H9WGN8_9GAMM</name>
<feature type="transmembrane region" description="Helical" evidence="1">
    <location>
        <begin position="53"/>
        <end position="76"/>
    </location>
</feature>
<feature type="transmembrane region" description="Helical" evidence="1">
    <location>
        <begin position="88"/>
        <end position="107"/>
    </location>
</feature>
<evidence type="ECO:0000313" key="3">
    <source>
        <dbReference type="Proteomes" id="UP000198505"/>
    </source>
</evidence>
<keyword evidence="3" id="KW-1185">Reference proteome</keyword>
<feature type="transmembrane region" description="Helical" evidence="1">
    <location>
        <begin position="151"/>
        <end position="171"/>
    </location>
</feature>
<gene>
    <name evidence="2" type="ORF">SAMN04487958_114106</name>
</gene>
<dbReference type="EMBL" id="FOGS01000014">
    <property type="protein sequence ID" value="SES32919.1"/>
    <property type="molecule type" value="Genomic_DNA"/>
</dbReference>
<evidence type="ECO:0000313" key="2">
    <source>
        <dbReference type="EMBL" id="SES32919.1"/>
    </source>
</evidence>
<dbReference type="Proteomes" id="UP000198505">
    <property type="component" value="Unassembled WGS sequence"/>
</dbReference>
<keyword evidence="1" id="KW-0812">Transmembrane</keyword>
<protein>
    <submittedName>
        <fullName evidence="2">Uncharacterized protein</fullName>
    </submittedName>
</protein>
<feature type="transmembrane region" description="Helical" evidence="1">
    <location>
        <begin position="12"/>
        <end position="33"/>
    </location>
</feature>
<sequence>MEETPAGKKIAKALLLLFMFLQFLSLLRFYVYWNLIGVDPSGYFSIQDVLVLSLGKSLLLFFLLITLCAFGFILYTEDDEHISNKGDWVKGIFWLGIISFVSILASYKVPLEWENVHMLVVLLASNFLRYGVGYLIVPLRLEDVFGSKKNAFIYTNIILLGLFMAFPIAVWDARNDINSTDEKALVYLIDESNKYFLVGKIGEYHVVTPSMKKMIVVPNSRVDKVIYYP</sequence>
<proteinExistence type="predicted"/>
<keyword evidence="1" id="KW-0472">Membrane</keyword>
<evidence type="ECO:0000256" key="1">
    <source>
        <dbReference type="SAM" id="Phobius"/>
    </source>
</evidence>
<keyword evidence="1" id="KW-1133">Transmembrane helix</keyword>
<dbReference type="AlphaFoldDB" id="A0A1H9WGN8"/>
<organism evidence="2 3">
    <name type="scientific">Vreelandella subterranea</name>
    <dbReference type="NCBI Taxonomy" id="416874"/>
    <lineage>
        <taxon>Bacteria</taxon>
        <taxon>Pseudomonadati</taxon>
        <taxon>Pseudomonadota</taxon>
        <taxon>Gammaproteobacteria</taxon>
        <taxon>Oceanospirillales</taxon>
        <taxon>Halomonadaceae</taxon>
        <taxon>Vreelandella</taxon>
    </lineage>
</organism>